<keyword evidence="1" id="KW-0812">Transmembrane</keyword>
<evidence type="ECO:0000256" key="1">
    <source>
        <dbReference type="SAM" id="Phobius"/>
    </source>
</evidence>
<reference evidence="2 3" key="1">
    <citation type="submission" date="2016-10" db="EMBL/GenBank/DDBJ databases">
        <title>Draft Genome Sequence of Rhizobacteria Flavobacterium johnsoniae CI04.</title>
        <authorList>
            <person name="Bravo J.I."/>
            <person name="Lozano G.L."/>
            <person name="Handelsman J."/>
        </authorList>
    </citation>
    <scope>NUCLEOTIDE SEQUENCE [LARGE SCALE GENOMIC DNA]</scope>
    <source>
        <strain evidence="2 3">CI04</strain>
    </source>
</reference>
<feature type="transmembrane region" description="Helical" evidence="1">
    <location>
        <begin position="12"/>
        <end position="31"/>
    </location>
</feature>
<evidence type="ECO:0000313" key="3">
    <source>
        <dbReference type="Proteomes" id="UP000182826"/>
    </source>
</evidence>
<keyword evidence="1" id="KW-0472">Membrane</keyword>
<keyword evidence="1" id="KW-1133">Transmembrane helix</keyword>
<dbReference type="AlphaFoldDB" id="A0A1J7CH52"/>
<dbReference type="OrthoDB" id="9851057at2"/>
<accession>A0A1J7CH52</accession>
<keyword evidence="3" id="KW-1185">Reference proteome</keyword>
<feature type="transmembrane region" description="Helical" evidence="1">
    <location>
        <begin position="145"/>
        <end position="162"/>
    </location>
</feature>
<name>A0A1J7CH52_FLAJO</name>
<proteinExistence type="predicted"/>
<gene>
    <name evidence="2" type="ORF">BKM63_18650</name>
</gene>
<dbReference type="RefSeq" id="WP_071638069.1">
    <property type="nucleotide sequence ID" value="NZ_MLFK01000009.1"/>
</dbReference>
<dbReference type="Proteomes" id="UP000182826">
    <property type="component" value="Unassembled WGS sequence"/>
</dbReference>
<organism evidence="2 3">
    <name type="scientific">Flavobacterium johnsoniae</name>
    <name type="common">Cytophaga johnsonae</name>
    <dbReference type="NCBI Taxonomy" id="986"/>
    <lineage>
        <taxon>Bacteria</taxon>
        <taxon>Pseudomonadati</taxon>
        <taxon>Bacteroidota</taxon>
        <taxon>Flavobacteriia</taxon>
        <taxon>Flavobacteriales</taxon>
        <taxon>Flavobacteriaceae</taxon>
        <taxon>Flavobacterium</taxon>
    </lineage>
</organism>
<sequence length="169" mass="19464">MKQENTKTSIASVLLIALIGFSSFMVLIFILEFADNYKIITNENQFKKMKVKIDSTNTSSTRSGKSSASSTSTTFYFKKGHLLSPSESKGIILNKTSYQKEINEYMSDHQDSLNIWYLENNTAKFAYEDQKKIDISEEVKNNNNLKIFFLIYILLLSLFLKFKNKFSTV</sequence>
<dbReference type="EMBL" id="MLFK01000009">
    <property type="protein sequence ID" value="OIV40872.1"/>
    <property type="molecule type" value="Genomic_DNA"/>
</dbReference>
<evidence type="ECO:0000313" key="2">
    <source>
        <dbReference type="EMBL" id="OIV40872.1"/>
    </source>
</evidence>
<comment type="caution">
    <text evidence="2">The sequence shown here is derived from an EMBL/GenBank/DDBJ whole genome shotgun (WGS) entry which is preliminary data.</text>
</comment>
<protein>
    <submittedName>
        <fullName evidence="2">Uncharacterized protein</fullName>
    </submittedName>
</protein>